<accession>A0A0F9VPI8</accession>
<name>A0A0F9VPI8_9ZZZZ</name>
<gene>
    <name evidence="1" type="ORF">LCGC14_0458540</name>
</gene>
<dbReference type="EMBL" id="LAZR01000467">
    <property type="protein sequence ID" value="KKN67708.1"/>
    <property type="molecule type" value="Genomic_DNA"/>
</dbReference>
<reference evidence="1" key="1">
    <citation type="journal article" date="2015" name="Nature">
        <title>Complex archaea that bridge the gap between prokaryotes and eukaryotes.</title>
        <authorList>
            <person name="Spang A."/>
            <person name="Saw J.H."/>
            <person name="Jorgensen S.L."/>
            <person name="Zaremba-Niedzwiedzka K."/>
            <person name="Martijn J."/>
            <person name="Lind A.E."/>
            <person name="van Eijk R."/>
            <person name="Schleper C."/>
            <person name="Guy L."/>
            <person name="Ettema T.J."/>
        </authorList>
    </citation>
    <scope>NUCLEOTIDE SEQUENCE</scope>
</reference>
<protein>
    <submittedName>
        <fullName evidence="1">Uncharacterized protein</fullName>
    </submittedName>
</protein>
<comment type="caution">
    <text evidence="1">The sequence shown here is derived from an EMBL/GenBank/DDBJ whole genome shotgun (WGS) entry which is preliminary data.</text>
</comment>
<evidence type="ECO:0000313" key="1">
    <source>
        <dbReference type="EMBL" id="KKN67708.1"/>
    </source>
</evidence>
<proteinExistence type="predicted"/>
<dbReference type="AlphaFoldDB" id="A0A0F9VPI8"/>
<sequence length="95" mass="11854">MDRTLPYNWYKHSRNPYVKSIKRMLYLGQINWDDYHMELGRHFKYPMCCIKNFIKHRRKKVAEYMDNKYGWDSVRGYVRCKNHRKGVKYEKDNVI</sequence>
<organism evidence="1">
    <name type="scientific">marine sediment metagenome</name>
    <dbReference type="NCBI Taxonomy" id="412755"/>
    <lineage>
        <taxon>unclassified sequences</taxon>
        <taxon>metagenomes</taxon>
        <taxon>ecological metagenomes</taxon>
    </lineage>
</organism>